<dbReference type="PANTHER" id="PTHR11142:SF27">
    <property type="entry name" value="PSEUDOURIDINE SYNTHASE I TRUA ALPHA_BETA DOMAIN-CONTAINING PROTEIN-RELATED"/>
    <property type="match status" value="1"/>
</dbReference>
<feature type="region of interest" description="Disordered" evidence="5">
    <location>
        <begin position="544"/>
        <end position="568"/>
    </location>
</feature>
<keyword evidence="2" id="KW-0819">tRNA processing</keyword>
<dbReference type="OrthoDB" id="10256309at2759"/>
<comment type="similarity">
    <text evidence="1">Belongs to the tRNA pseudouridine synthase TruA family.</text>
</comment>
<dbReference type="EMBL" id="GL883014">
    <property type="protein sequence ID" value="EGG19689.1"/>
    <property type="molecule type" value="Genomic_DNA"/>
</dbReference>
<dbReference type="STRING" id="1054147.F4PY29"/>
<dbReference type="GO" id="GO:0031119">
    <property type="term" value="P:tRNA pseudouridine synthesis"/>
    <property type="evidence" value="ECO:0007669"/>
    <property type="project" value="TreeGrafter"/>
</dbReference>
<dbReference type="GeneID" id="14871514"/>
<dbReference type="KEGG" id="dfa:DFA_00267"/>
<dbReference type="PANTHER" id="PTHR11142">
    <property type="entry name" value="PSEUDOURIDYLATE SYNTHASE"/>
    <property type="match status" value="1"/>
</dbReference>
<dbReference type="AlphaFoldDB" id="F4PY29"/>
<gene>
    <name evidence="7" type="ORF">DFA_00267</name>
</gene>
<dbReference type="Proteomes" id="UP000007797">
    <property type="component" value="Unassembled WGS sequence"/>
</dbReference>
<dbReference type="Gene3D" id="3.30.70.660">
    <property type="entry name" value="Pseudouridine synthase I, catalytic domain, C-terminal subdomain"/>
    <property type="match status" value="1"/>
</dbReference>
<dbReference type="InterPro" id="IPR001406">
    <property type="entry name" value="PsdUridine_synth_TruA"/>
</dbReference>
<keyword evidence="3" id="KW-0413">Isomerase</keyword>
<evidence type="ECO:0000313" key="7">
    <source>
        <dbReference type="EMBL" id="EGG19689.1"/>
    </source>
</evidence>
<comment type="catalytic activity">
    <reaction evidence="4">
        <text>a uridine in tRNA = a pseudouridine in tRNA</text>
        <dbReference type="Rhea" id="RHEA:54572"/>
        <dbReference type="Rhea" id="RHEA-COMP:13339"/>
        <dbReference type="Rhea" id="RHEA-COMP:13934"/>
        <dbReference type="ChEBI" id="CHEBI:65314"/>
        <dbReference type="ChEBI" id="CHEBI:65315"/>
    </reaction>
</comment>
<evidence type="ECO:0000259" key="6">
    <source>
        <dbReference type="Pfam" id="PF01416"/>
    </source>
</evidence>
<dbReference type="InterPro" id="IPR020095">
    <property type="entry name" value="PsdUridine_synth_TruA_C"/>
</dbReference>
<evidence type="ECO:0000313" key="8">
    <source>
        <dbReference type="Proteomes" id="UP000007797"/>
    </source>
</evidence>
<reference evidence="8" key="1">
    <citation type="journal article" date="2011" name="Genome Res.">
        <title>Phylogeny-wide analysis of social amoeba genomes highlights ancient origins for complex intercellular communication.</title>
        <authorList>
            <person name="Heidel A.J."/>
            <person name="Lawal H.M."/>
            <person name="Felder M."/>
            <person name="Schilde C."/>
            <person name="Helps N.R."/>
            <person name="Tunggal B."/>
            <person name="Rivero F."/>
            <person name="John U."/>
            <person name="Schleicher M."/>
            <person name="Eichinger L."/>
            <person name="Platzer M."/>
            <person name="Noegel A.A."/>
            <person name="Schaap P."/>
            <person name="Gloeckner G."/>
        </authorList>
    </citation>
    <scope>NUCLEOTIDE SEQUENCE [LARGE SCALE GENOMIC DNA]</scope>
    <source>
        <strain evidence="8">SH3</strain>
    </source>
</reference>
<dbReference type="InterPro" id="IPR020097">
    <property type="entry name" value="PsdUridine_synth_TruA_a/b_dom"/>
</dbReference>
<dbReference type="GO" id="GO:1990481">
    <property type="term" value="P:mRNA pseudouridine synthesis"/>
    <property type="evidence" value="ECO:0007669"/>
    <property type="project" value="TreeGrafter"/>
</dbReference>
<name>F4PY29_CACFS</name>
<evidence type="ECO:0000256" key="1">
    <source>
        <dbReference type="ARBA" id="ARBA00009375"/>
    </source>
</evidence>
<dbReference type="SUPFAM" id="SSF55120">
    <property type="entry name" value="Pseudouridine synthase"/>
    <property type="match status" value="1"/>
</dbReference>
<feature type="compositionally biased region" description="Acidic residues" evidence="5">
    <location>
        <begin position="318"/>
        <end position="334"/>
    </location>
</feature>
<dbReference type="GO" id="GO:0009982">
    <property type="term" value="F:pseudouridine synthase activity"/>
    <property type="evidence" value="ECO:0007669"/>
    <property type="project" value="InterPro"/>
</dbReference>
<evidence type="ECO:0000256" key="4">
    <source>
        <dbReference type="ARBA" id="ARBA00036943"/>
    </source>
</evidence>
<feature type="region of interest" description="Disordered" evidence="5">
    <location>
        <begin position="303"/>
        <end position="342"/>
    </location>
</feature>
<evidence type="ECO:0000256" key="5">
    <source>
        <dbReference type="SAM" id="MobiDB-lite"/>
    </source>
</evidence>
<feature type="domain" description="Pseudouridine synthase I TruA alpha/beta" evidence="6">
    <location>
        <begin position="369"/>
        <end position="455"/>
    </location>
</feature>
<organism evidence="7 8">
    <name type="scientific">Cavenderia fasciculata</name>
    <name type="common">Slime mold</name>
    <name type="synonym">Dictyostelium fasciculatum</name>
    <dbReference type="NCBI Taxonomy" id="261658"/>
    <lineage>
        <taxon>Eukaryota</taxon>
        <taxon>Amoebozoa</taxon>
        <taxon>Evosea</taxon>
        <taxon>Eumycetozoa</taxon>
        <taxon>Dictyostelia</taxon>
        <taxon>Acytosteliales</taxon>
        <taxon>Cavenderiaceae</taxon>
        <taxon>Cavenderia</taxon>
    </lineage>
</organism>
<dbReference type="Gene3D" id="3.30.70.580">
    <property type="entry name" value="Pseudouridine synthase I, catalytic domain, N-terminal subdomain"/>
    <property type="match status" value="1"/>
</dbReference>
<dbReference type="Pfam" id="PF01416">
    <property type="entry name" value="PseudoU_synth_1"/>
    <property type="match status" value="1"/>
</dbReference>
<dbReference type="FunFam" id="3.30.70.580:FF:000002">
    <property type="entry name" value="tRNA pseudouridine synthase"/>
    <property type="match status" value="1"/>
</dbReference>
<evidence type="ECO:0000256" key="2">
    <source>
        <dbReference type="ARBA" id="ARBA00022694"/>
    </source>
</evidence>
<dbReference type="InterPro" id="IPR020094">
    <property type="entry name" value="TruA/RsuA/RluB/E/F_N"/>
</dbReference>
<dbReference type="OMA" id="YREHINQ"/>
<dbReference type="InterPro" id="IPR020103">
    <property type="entry name" value="PsdUridine_synth_cat_dom_sf"/>
</dbReference>
<proteinExistence type="inferred from homology"/>
<dbReference type="GO" id="GO:0003723">
    <property type="term" value="F:RNA binding"/>
    <property type="evidence" value="ECO:0007669"/>
    <property type="project" value="InterPro"/>
</dbReference>
<protein>
    <recommendedName>
        <fullName evidence="6">Pseudouridine synthase I TruA alpha/beta domain-containing protein</fullName>
    </recommendedName>
</protein>
<keyword evidence="8" id="KW-1185">Reference proteome</keyword>
<sequence>MLGLHTNKIRSLLLSTTSKSLLNCSKYTTTTSTAPHFTTDGSCDNNQEQQQINIFTGRQDRSTPFKVKKDRFFDSPFQNKSTNNSEEAERWRKYQDERKTSFLDQCNQFYQDNKQTVETSSGPFSFKAKTPVNMLFAYVGTGYHGLEFHMTDQDYPTLENCLERALFLSGMILPTNFGDPSRLNWRRSSRTDKGVHSMSTIIKANLEIDRSRMLTPEKIADYVALINSNLPDALRIISMEMTKKSFDPRRQGIARTYHYVLPKKYLGDRYTLDEINQIILPMFIGNFSYHNFTLKRRTYIRPNETTEDNNNNNNTKELEEEGEEEEIEEEEEIDNNNNNQQQQLNQKQFITNDKYYPKDRNAEMSLFRRNSRNVRRVISFKLEETFQESGQEWVKFVIEGESFIQYQIRKMMGFVLAITNGKTDLKTLELALHSPFSIHAPIAPPNPLYLFDCAFKQKRTAENSPLFHPFQLTNNRVNQFKKDFCSNTLYPHLKQLNDTQQFFETFMDQELPIHKFGVEKEDLDNLFNMYIEFKEADLLRRSKQEKEREEIKLEKEKEKEMEMEIKEN</sequence>
<accession>F4PY29</accession>
<dbReference type="RefSeq" id="XP_004357983.1">
    <property type="nucleotide sequence ID" value="XM_004357926.1"/>
</dbReference>
<evidence type="ECO:0000256" key="3">
    <source>
        <dbReference type="ARBA" id="ARBA00023235"/>
    </source>
</evidence>
<dbReference type="GO" id="GO:0005634">
    <property type="term" value="C:nucleus"/>
    <property type="evidence" value="ECO:0007669"/>
    <property type="project" value="TreeGrafter"/>
</dbReference>